<protein>
    <submittedName>
        <fullName evidence="1">Uncharacterized protein</fullName>
    </submittedName>
</protein>
<keyword evidence="4" id="KW-1185">Reference proteome</keyword>
<dbReference type="Proteomes" id="UP000245464">
    <property type="component" value="Chromosome 10"/>
</dbReference>
<proteinExistence type="predicted"/>
<organism evidence="1 3">
    <name type="scientific">Pyrenophora tritici-repentis</name>
    <dbReference type="NCBI Taxonomy" id="45151"/>
    <lineage>
        <taxon>Eukaryota</taxon>
        <taxon>Fungi</taxon>
        <taxon>Dikarya</taxon>
        <taxon>Ascomycota</taxon>
        <taxon>Pezizomycotina</taxon>
        <taxon>Dothideomycetes</taxon>
        <taxon>Pleosporomycetidae</taxon>
        <taxon>Pleosporales</taxon>
        <taxon>Pleosporineae</taxon>
        <taxon>Pleosporaceae</taxon>
        <taxon>Pyrenophora</taxon>
    </lineage>
</organism>
<dbReference type="EMBL" id="NRDI02000022">
    <property type="protein sequence ID" value="KAI1508978.1"/>
    <property type="molecule type" value="Genomic_DNA"/>
</dbReference>
<reference evidence="2" key="3">
    <citation type="journal article" date="2022" name="bioRxiv">
        <title>A global pangenome for the wheat fungal pathogen Pyrenophora tritici-repentis and prediction of effector protein structural homology.</title>
        <authorList>
            <person name="Moolhuijzen P."/>
            <person name="See P.T."/>
            <person name="Shi G."/>
            <person name="Powell H.R."/>
            <person name="Cockram J."/>
            <person name="Jorgensen L.N."/>
            <person name="Benslimane H."/>
            <person name="Strelkov S.E."/>
            <person name="Turner J."/>
            <person name="Liu Z."/>
            <person name="Moffat C.S."/>
        </authorList>
    </citation>
    <scope>NUCLEOTIDE SEQUENCE</scope>
    <source>
        <strain evidence="2">86-124</strain>
    </source>
</reference>
<dbReference type="OrthoDB" id="3695514at2759"/>
<accession>A0A2W1CQU1</accession>
<dbReference type="AlphaFoldDB" id="A0A2W1CQU1"/>
<evidence type="ECO:0000313" key="2">
    <source>
        <dbReference type="EMBL" id="KAI1508978.1"/>
    </source>
</evidence>
<reference evidence="4" key="4">
    <citation type="journal article" date="2022" name="Microb. Genom.">
        <title>A global pangenome for the wheat fungal pathogen Pyrenophora tritici-repentis and prediction of effector protein structural homology.</title>
        <authorList>
            <person name="Moolhuijzen P.M."/>
            <person name="See P.T."/>
            <person name="Shi G."/>
            <person name="Powell H.R."/>
            <person name="Cockram J."/>
            <person name="Jorgensen L.N."/>
            <person name="Benslimane H."/>
            <person name="Strelkov S.E."/>
            <person name="Turner J."/>
            <person name="Liu Z."/>
            <person name="Moffat C.S."/>
        </authorList>
    </citation>
    <scope>NUCLEOTIDE SEQUENCE [LARGE SCALE GENOMIC DNA]</scope>
</reference>
<reference evidence="2" key="2">
    <citation type="submission" date="2021-05" db="EMBL/GenBank/DDBJ databases">
        <authorList>
            <person name="Moolhuijzen P.M."/>
            <person name="Moffat C.S."/>
        </authorList>
    </citation>
    <scope>NUCLEOTIDE SEQUENCE</scope>
    <source>
        <strain evidence="2">86-124</strain>
    </source>
</reference>
<evidence type="ECO:0000313" key="1">
    <source>
        <dbReference type="EMBL" id="KAF7565161.1"/>
    </source>
</evidence>
<comment type="caution">
    <text evidence="1">The sequence shown here is derived from an EMBL/GenBank/DDBJ whole genome shotgun (WGS) entry which is preliminary data.</text>
</comment>
<evidence type="ECO:0000313" key="4">
    <source>
        <dbReference type="Proteomes" id="UP000249757"/>
    </source>
</evidence>
<dbReference type="EMBL" id="NQIK02000010">
    <property type="protein sequence ID" value="KAF7565161.1"/>
    <property type="molecule type" value="Genomic_DNA"/>
</dbReference>
<evidence type="ECO:0000313" key="3">
    <source>
        <dbReference type="Proteomes" id="UP000245464"/>
    </source>
</evidence>
<sequence length="100" mass="11130">MYRRSTAPTASTSIHTSPREVLTLDPQLIVNTIHSALTPKIFKNPTPKNFAALKSFAARLSQRVKTDVYALIPVSATDPTTDWEVTVFRSIIATFPSRRT</sequence>
<gene>
    <name evidence="2" type="ORF">Ptr86124_011934</name>
    <name evidence="1" type="ORF">PtrM4_045950</name>
</gene>
<dbReference type="Proteomes" id="UP000249757">
    <property type="component" value="Unassembled WGS sequence"/>
</dbReference>
<name>A0A2W1CQU1_9PLEO</name>
<reference evidence="1" key="1">
    <citation type="journal article" date="2018" name="BMC Genomics">
        <title>Comparative genomics of the wheat fungal pathogen Pyrenophora tritici-repentis reveals chromosomal variations and genome plasticity.</title>
        <authorList>
            <person name="Moolhuijzen P."/>
            <person name="See P.T."/>
            <person name="Hane J.K."/>
            <person name="Shi G."/>
            <person name="Liu Z."/>
            <person name="Oliver R.P."/>
            <person name="Moffat C.S."/>
        </authorList>
    </citation>
    <scope>NUCLEOTIDE SEQUENCE [LARGE SCALE GENOMIC DNA]</scope>
    <source>
        <strain evidence="1">M4</strain>
    </source>
</reference>